<gene>
    <name evidence="1" type="ORF">LR48_Vigan02g053800</name>
</gene>
<organism evidence="1 2">
    <name type="scientific">Phaseolus angularis</name>
    <name type="common">Azuki bean</name>
    <name type="synonym">Vigna angularis</name>
    <dbReference type="NCBI Taxonomy" id="3914"/>
    <lineage>
        <taxon>Eukaryota</taxon>
        <taxon>Viridiplantae</taxon>
        <taxon>Streptophyta</taxon>
        <taxon>Embryophyta</taxon>
        <taxon>Tracheophyta</taxon>
        <taxon>Spermatophyta</taxon>
        <taxon>Magnoliopsida</taxon>
        <taxon>eudicotyledons</taxon>
        <taxon>Gunneridae</taxon>
        <taxon>Pentapetalae</taxon>
        <taxon>rosids</taxon>
        <taxon>fabids</taxon>
        <taxon>Fabales</taxon>
        <taxon>Fabaceae</taxon>
        <taxon>Papilionoideae</taxon>
        <taxon>50 kb inversion clade</taxon>
        <taxon>NPAAA clade</taxon>
        <taxon>indigoferoid/millettioid clade</taxon>
        <taxon>Phaseoleae</taxon>
        <taxon>Vigna</taxon>
    </lineage>
</organism>
<accession>A0A0L9TUW9</accession>
<evidence type="ECO:0000313" key="2">
    <source>
        <dbReference type="Proteomes" id="UP000053144"/>
    </source>
</evidence>
<name>A0A0L9TUW9_PHAAN</name>
<protein>
    <submittedName>
        <fullName evidence="1">Uncharacterized protein</fullName>
    </submittedName>
</protein>
<reference evidence="2" key="1">
    <citation type="journal article" date="2015" name="Proc. Natl. Acad. Sci. U.S.A.">
        <title>Genome sequencing of adzuki bean (Vigna angularis) provides insight into high starch and low fat accumulation and domestication.</title>
        <authorList>
            <person name="Yang K."/>
            <person name="Tian Z."/>
            <person name="Chen C."/>
            <person name="Luo L."/>
            <person name="Zhao B."/>
            <person name="Wang Z."/>
            <person name="Yu L."/>
            <person name="Li Y."/>
            <person name="Sun Y."/>
            <person name="Li W."/>
            <person name="Chen Y."/>
            <person name="Li Y."/>
            <person name="Zhang Y."/>
            <person name="Ai D."/>
            <person name="Zhao J."/>
            <person name="Shang C."/>
            <person name="Ma Y."/>
            <person name="Wu B."/>
            <person name="Wang M."/>
            <person name="Gao L."/>
            <person name="Sun D."/>
            <person name="Zhang P."/>
            <person name="Guo F."/>
            <person name="Wang W."/>
            <person name="Li Y."/>
            <person name="Wang J."/>
            <person name="Varshney R.K."/>
            <person name="Wang J."/>
            <person name="Ling H.Q."/>
            <person name="Wan P."/>
        </authorList>
    </citation>
    <scope>NUCLEOTIDE SEQUENCE</scope>
    <source>
        <strain evidence="2">cv. Jingnong 6</strain>
    </source>
</reference>
<dbReference type="Gramene" id="KOM34388">
    <property type="protein sequence ID" value="KOM34388"/>
    <property type="gene ID" value="LR48_Vigan02g053800"/>
</dbReference>
<sequence length="51" mass="6040">MDYEAVSWWTFKKENQQTSLMGFTSDLYLLSPKSYPTVWMNHEAVSQLPPR</sequence>
<dbReference type="Proteomes" id="UP000053144">
    <property type="component" value="Chromosome 2"/>
</dbReference>
<dbReference type="EMBL" id="CM003372">
    <property type="protein sequence ID" value="KOM34388.1"/>
    <property type="molecule type" value="Genomic_DNA"/>
</dbReference>
<proteinExistence type="predicted"/>
<dbReference type="AlphaFoldDB" id="A0A0L9TUW9"/>
<evidence type="ECO:0000313" key="1">
    <source>
        <dbReference type="EMBL" id="KOM34388.1"/>
    </source>
</evidence>